<protein>
    <submittedName>
        <fullName evidence="1">Uncharacterized protein</fullName>
    </submittedName>
</protein>
<dbReference type="AlphaFoldDB" id="A0A7J3SKU6"/>
<reference evidence="1" key="1">
    <citation type="journal article" date="2020" name="mSystems">
        <title>Genome- and Community-Level Interaction Insights into Carbon Utilization and Element Cycling Functions of Hydrothermarchaeota in Hydrothermal Sediment.</title>
        <authorList>
            <person name="Zhou Z."/>
            <person name="Liu Y."/>
            <person name="Xu W."/>
            <person name="Pan J."/>
            <person name="Luo Z.H."/>
            <person name="Li M."/>
        </authorList>
    </citation>
    <scope>NUCLEOTIDE SEQUENCE [LARGE SCALE GENOMIC DNA]</scope>
    <source>
        <strain evidence="1">SpSt-885</strain>
    </source>
</reference>
<accession>A0A7J3SKU6</accession>
<gene>
    <name evidence="1" type="ORF">ENW83_01190</name>
</gene>
<dbReference type="EMBL" id="DTLS01000034">
    <property type="protein sequence ID" value="HGZ59808.1"/>
    <property type="molecule type" value="Genomic_DNA"/>
</dbReference>
<name>A0A7J3SKU6_9CREN</name>
<proteinExistence type="predicted"/>
<evidence type="ECO:0000313" key="1">
    <source>
        <dbReference type="EMBL" id="HGZ59808.1"/>
    </source>
</evidence>
<organism evidence="1">
    <name type="scientific">Fervidicoccus fontis</name>
    <dbReference type="NCBI Taxonomy" id="683846"/>
    <lineage>
        <taxon>Archaea</taxon>
        <taxon>Thermoproteota</taxon>
        <taxon>Thermoprotei</taxon>
        <taxon>Fervidicoccales</taxon>
        <taxon>Fervidicoccaceae</taxon>
        <taxon>Fervidicoccus</taxon>
    </lineage>
</organism>
<sequence length="87" mass="9825">METESMIVSLLEIESLALGNKLAEAKLENCPDGKKKMIVAISREGIRYRTKCIEEGKASKALAIILNYIRWSRDVVTTERPTGVEKW</sequence>
<comment type="caution">
    <text evidence="1">The sequence shown here is derived from an EMBL/GenBank/DDBJ whole genome shotgun (WGS) entry which is preliminary data.</text>
</comment>